<keyword evidence="3 5" id="KW-0378">Hydrolase</keyword>
<evidence type="ECO:0000313" key="11">
    <source>
        <dbReference type="Proteomes" id="UP000069940"/>
    </source>
</evidence>
<dbReference type="Pfam" id="PF00708">
    <property type="entry name" value="Acylphosphatase"/>
    <property type="match status" value="1"/>
</dbReference>
<evidence type="ECO:0000256" key="3">
    <source>
        <dbReference type="ARBA" id="ARBA00022801"/>
    </source>
</evidence>
<evidence type="ECO:0000256" key="4">
    <source>
        <dbReference type="ARBA" id="ARBA00047645"/>
    </source>
</evidence>
<dbReference type="InterPro" id="IPR001792">
    <property type="entry name" value="Acylphosphatase-like_dom"/>
</dbReference>
<dbReference type="PANTHER" id="PTHR10029:SF3">
    <property type="entry name" value="ACYLPHOSPHATASE-RELATED"/>
    <property type="match status" value="1"/>
</dbReference>
<feature type="domain" description="Acylphosphatase-like" evidence="9">
    <location>
        <begin position="74"/>
        <end position="164"/>
    </location>
</feature>
<feature type="signal peptide" evidence="8">
    <location>
        <begin position="1"/>
        <end position="33"/>
    </location>
</feature>
<dbReference type="PROSITE" id="PS00151">
    <property type="entry name" value="ACYLPHOSPHATASE_2"/>
    <property type="match status" value="1"/>
</dbReference>
<evidence type="ECO:0000313" key="10">
    <source>
        <dbReference type="EnsemblMetazoa" id="AALFPA23_007091.P9400"/>
    </source>
</evidence>
<evidence type="ECO:0000256" key="2">
    <source>
        <dbReference type="ARBA" id="ARBA00012150"/>
    </source>
</evidence>
<comment type="similarity">
    <text evidence="1 7">Belongs to the acylphosphatase family.</text>
</comment>
<sequence length="164" mass="18505">MRQRRLIGARFSMFVCAAFLVCYVFLTVPIVATDDGVCRNDGCSCLESDRCLFIPESASDRKGPLSEMAGKLFACDFEVFGIVQGVFFRKYTQKQATSLGLKGWCMNTRDGTVKGQMEGEAKPMNEMKHWLQTKGSPTSRIDKAVFSEMKEIAKYSFNDYSIKR</sequence>
<dbReference type="InterPro" id="IPR017968">
    <property type="entry name" value="Acylphosphatase_CS"/>
</dbReference>
<reference evidence="10" key="2">
    <citation type="submission" date="2025-05" db="UniProtKB">
        <authorList>
            <consortium name="EnsemblMetazoa"/>
        </authorList>
    </citation>
    <scope>IDENTIFICATION</scope>
    <source>
        <strain evidence="10">Foshan</strain>
    </source>
</reference>
<dbReference type="Gene3D" id="3.30.70.100">
    <property type="match status" value="1"/>
</dbReference>
<dbReference type="PROSITE" id="PS00150">
    <property type="entry name" value="ACYLPHOSPHATASE_1"/>
    <property type="match status" value="1"/>
</dbReference>
<accession>A0ABM1Y9R7</accession>
<keyword evidence="8" id="KW-0732">Signal</keyword>
<reference evidence="11" key="1">
    <citation type="journal article" date="2015" name="Proc. Natl. Acad. Sci. U.S.A.">
        <title>Genome sequence of the Asian Tiger mosquito, Aedes albopictus, reveals insights into its biology, genetics, and evolution.</title>
        <authorList>
            <person name="Chen X.G."/>
            <person name="Jiang X."/>
            <person name="Gu J."/>
            <person name="Xu M."/>
            <person name="Wu Y."/>
            <person name="Deng Y."/>
            <person name="Zhang C."/>
            <person name="Bonizzoni M."/>
            <person name="Dermauw W."/>
            <person name="Vontas J."/>
            <person name="Armbruster P."/>
            <person name="Huang X."/>
            <person name="Yang Y."/>
            <person name="Zhang H."/>
            <person name="He W."/>
            <person name="Peng H."/>
            <person name="Liu Y."/>
            <person name="Wu K."/>
            <person name="Chen J."/>
            <person name="Lirakis M."/>
            <person name="Topalis P."/>
            <person name="Van Leeuwen T."/>
            <person name="Hall A.B."/>
            <person name="Jiang X."/>
            <person name="Thorpe C."/>
            <person name="Mueller R.L."/>
            <person name="Sun C."/>
            <person name="Waterhouse R.M."/>
            <person name="Yan G."/>
            <person name="Tu Z.J."/>
            <person name="Fang X."/>
            <person name="James A.A."/>
        </authorList>
    </citation>
    <scope>NUCLEOTIDE SEQUENCE [LARGE SCALE GENOMIC DNA]</scope>
    <source>
        <strain evidence="11">Foshan</strain>
    </source>
</reference>
<organism evidence="10 11">
    <name type="scientific">Aedes albopictus</name>
    <name type="common">Asian tiger mosquito</name>
    <name type="synonym">Stegomyia albopicta</name>
    <dbReference type="NCBI Taxonomy" id="7160"/>
    <lineage>
        <taxon>Eukaryota</taxon>
        <taxon>Metazoa</taxon>
        <taxon>Ecdysozoa</taxon>
        <taxon>Arthropoda</taxon>
        <taxon>Hexapoda</taxon>
        <taxon>Insecta</taxon>
        <taxon>Pterygota</taxon>
        <taxon>Neoptera</taxon>
        <taxon>Endopterygota</taxon>
        <taxon>Diptera</taxon>
        <taxon>Nematocera</taxon>
        <taxon>Culicoidea</taxon>
        <taxon>Culicidae</taxon>
        <taxon>Culicinae</taxon>
        <taxon>Aedini</taxon>
        <taxon>Aedes</taxon>
        <taxon>Stegomyia</taxon>
    </lineage>
</organism>
<dbReference type="PANTHER" id="PTHR10029">
    <property type="entry name" value="ACYLPHOSPHATASE"/>
    <property type="match status" value="1"/>
</dbReference>
<dbReference type="RefSeq" id="XP_019558404.3">
    <property type="nucleotide sequence ID" value="XM_019702859.3"/>
</dbReference>
<evidence type="ECO:0000256" key="7">
    <source>
        <dbReference type="RuleBase" id="RU004168"/>
    </source>
</evidence>
<evidence type="ECO:0000256" key="8">
    <source>
        <dbReference type="SAM" id="SignalP"/>
    </source>
</evidence>
<feature type="active site" evidence="5">
    <location>
        <position position="107"/>
    </location>
</feature>
<dbReference type="EnsemblMetazoa" id="AALFPA23_007091.R9400">
    <property type="protein sequence ID" value="AALFPA23_007091.P9400"/>
    <property type="gene ID" value="AALFPA23_007091"/>
</dbReference>
<dbReference type="SUPFAM" id="SSF54975">
    <property type="entry name" value="Acylphosphatase/BLUF domain-like"/>
    <property type="match status" value="1"/>
</dbReference>
<name>A0ABM1Y9R7_AEDAL</name>
<dbReference type="GeneID" id="109427331"/>
<evidence type="ECO:0000259" key="9">
    <source>
        <dbReference type="PROSITE" id="PS51160"/>
    </source>
</evidence>
<comment type="catalytic activity">
    <reaction evidence="4 5 6">
        <text>an acyl phosphate + H2O = a carboxylate + phosphate + H(+)</text>
        <dbReference type="Rhea" id="RHEA:14965"/>
        <dbReference type="ChEBI" id="CHEBI:15377"/>
        <dbReference type="ChEBI" id="CHEBI:15378"/>
        <dbReference type="ChEBI" id="CHEBI:29067"/>
        <dbReference type="ChEBI" id="CHEBI:43474"/>
        <dbReference type="ChEBI" id="CHEBI:59918"/>
        <dbReference type="EC" id="3.6.1.7"/>
    </reaction>
</comment>
<dbReference type="PROSITE" id="PS51160">
    <property type="entry name" value="ACYLPHOSPHATASE_3"/>
    <property type="match status" value="1"/>
</dbReference>
<evidence type="ECO:0000256" key="6">
    <source>
        <dbReference type="RuleBase" id="RU000553"/>
    </source>
</evidence>
<evidence type="ECO:0000256" key="5">
    <source>
        <dbReference type="PROSITE-ProRule" id="PRU00520"/>
    </source>
</evidence>
<dbReference type="PRINTS" id="PR00112">
    <property type="entry name" value="ACYLPHPHTASE"/>
</dbReference>
<feature type="active site" evidence="5">
    <location>
        <position position="89"/>
    </location>
</feature>
<dbReference type="InterPro" id="IPR036046">
    <property type="entry name" value="Acylphosphatase-like_dom_sf"/>
</dbReference>
<dbReference type="Proteomes" id="UP000069940">
    <property type="component" value="Unassembled WGS sequence"/>
</dbReference>
<evidence type="ECO:0000256" key="1">
    <source>
        <dbReference type="ARBA" id="ARBA00005614"/>
    </source>
</evidence>
<dbReference type="InterPro" id="IPR020456">
    <property type="entry name" value="Acylphosphatase"/>
</dbReference>
<feature type="chain" id="PRO_5045940699" description="Acylphosphatase" evidence="8">
    <location>
        <begin position="34"/>
        <end position="164"/>
    </location>
</feature>
<proteinExistence type="inferred from homology"/>
<keyword evidence="11" id="KW-1185">Reference proteome</keyword>
<protein>
    <recommendedName>
        <fullName evidence="2 5">Acylphosphatase</fullName>
        <ecNumber evidence="2 5">3.6.1.7</ecNumber>
    </recommendedName>
</protein>
<dbReference type="EC" id="3.6.1.7" evidence="2 5"/>